<evidence type="ECO:0000256" key="1">
    <source>
        <dbReference type="SAM" id="Phobius"/>
    </source>
</evidence>
<evidence type="ECO:0000313" key="3">
    <source>
        <dbReference type="Proteomes" id="UP001185015"/>
    </source>
</evidence>
<feature type="transmembrane region" description="Helical" evidence="1">
    <location>
        <begin position="31"/>
        <end position="49"/>
    </location>
</feature>
<dbReference type="EMBL" id="JAVDQI010000001">
    <property type="protein sequence ID" value="MDR6222207.1"/>
    <property type="molecule type" value="Genomic_DNA"/>
</dbReference>
<keyword evidence="1" id="KW-0812">Transmembrane</keyword>
<feature type="transmembrane region" description="Helical" evidence="1">
    <location>
        <begin position="55"/>
        <end position="74"/>
    </location>
</feature>
<name>A0AA90TYG5_9EURY</name>
<evidence type="ECO:0000313" key="2">
    <source>
        <dbReference type="EMBL" id="MDR6222207.1"/>
    </source>
</evidence>
<dbReference type="RefSeq" id="WP_270096014.1">
    <property type="nucleotide sequence ID" value="NZ_JAQFFK010000003.1"/>
</dbReference>
<accession>A0AA90TYG5</accession>
<dbReference type="AlphaFoldDB" id="A0AA90TYG5"/>
<comment type="caution">
    <text evidence="2">The sequence shown here is derived from an EMBL/GenBank/DDBJ whole genome shotgun (WGS) entry which is preliminary data.</text>
</comment>
<sequence length="176" mass="19707">MNTAFIIFGILFFAALSLYNLIHSFKHKKSYLPSIFGFLICLSTALVLYEQPLMGGFVFLIILLLAILSSRTILAIRKSSLLKAIDGVEITSTFSTMHILDIRFWAAYALKNGAKKAAIGYSLSQTGLLLLVLAIVMLVSPSYMKFHVWMPFVFVSFVMGLRDSNEVFREFCGSKI</sequence>
<proteinExistence type="predicted"/>
<feature type="transmembrane region" description="Helical" evidence="1">
    <location>
        <begin position="6"/>
        <end position="22"/>
    </location>
</feature>
<feature type="transmembrane region" description="Helical" evidence="1">
    <location>
        <begin position="118"/>
        <end position="140"/>
    </location>
</feature>
<reference evidence="2 3" key="1">
    <citation type="submission" date="2023-07" db="EMBL/GenBank/DDBJ databases">
        <title>Genomic Encyclopedia of Type Strains, Phase IV (KMG-IV): sequencing the most valuable type-strain genomes for metagenomic binning, comparative biology and taxonomic classification.</title>
        <authorList>
            <person name="Goeker M."/>
        </authorList>
    </citation>
    <scope>NUCLEOTIDE SEQUENCE [LARGE SCALE GENOMIC DNA]</scope>
    <source>
        <strain evidence="2 3">DSM 17273</strain>
    </source>
</reference>
<dbReference type="Proteomes" id="UP001185015">
    <property type="component" value="Unassembled WGS sequence"/>
</dbReference>
<keyword evidence="1" id="KW-1133">Transmembrane helix</keyword>
<protein>
    <submittedName>
        <fullName evidence="2">Uncharacterized protein</fullName>
    </submittedName>
</protein>
<organism evidence="2 3">
    <name type="scientific">Methanococcoides alaskense</name>
    <dbReference type="NCBI Taxonomy" id="325778"/>
    <lineage>
        <taxon>Archaea</taxon>
        <taxon>Methanobacteriati</taxon>
        <taxon>Methanobacteriota</taxon>
        <taxon>Stenosarchaea group</taxon>
        <taxon>Methanomicrobia</taxon>
        <taxon>Methanosarcinales</taxon>
        <taxon>Methanosarcinaceae</taxon>
        <taxon>Methanococcoides</taxon>
    </lineage>
</organism>
<keyword evidence="3" id="KW-1185">Reference proteome</keyword>
<gene>
    <name evidence="2" type="ORF">J2750_000639</name>
</gene>
<keyword evidence="1" id="KW-0472">Membrane</keyword>